<dbReference type="Pfam" id="PF02558">
    <property type="entry name" value="ApbA"/>
    <property type="match status" value="1"/>
</dbReference>
<proteinExistence type="inferred from homology"/>
<organism evidence="13 14">
    <name type="scientific">Vibrio ulleungensis</name>
    <dbReference type="NCBI Taxonomy" id="2807619"/>
    <lineage>
        <taxon>Bacteria</taxon>
        <taxon>Pseudomonadati</taxon>
        <taxon>Pseudomonadota</taxon>
        <taxon>Gammaproteobacteria</taxon>
        <taxon>Vibrionales</taxon>
        <taxon>Vibrionaceae</taxon>
        <taxon>Vibrio</taxon>
    </lineage>
</organism>
<evidence type="ECO:0000256" key="6">
    <source>
        <dbReference type="ARBA" id="ARBA00022857"/>
    </source>
</evidence>
<comment type="caution">
    <text evidence="13">The sequence shown here is derived from an EMBL/GenBank/DDBJ whole genome shotgun (WGS) entry which is preliminary data.</text>
</comment>
<dbReference type="Pfam" id="PF08546">
    <property type="entry name" value="ApbA_C"/>
    <property type="match status" value="1"/>
</dbReference>
<accession>A0ABS2HFX8</accession>
<evidence type="ECO:0000256" key="7">
    <source>
        <dbReference type="ARBA" id="ARBA00023002"/>
    </source>
</evidence>
<dbReference type="RefSeq" id="WP_205158005.1">
    <property type="nucleotide sequence ID" value="NZ_JAFEUM010000002.1"/>
</dbReference>
<dbReference type="InterPro" id="IPR036291">
    <property type="entry name" value="NAD(P)-bd_dom_sf"/>
</dbReference>
<dbReference type="SUPFAM" id="SSF48179">
    <property type="entry name" value="6-phosphogluconate dehydrogenase C-terminal domain-like"/>
    <property type="match status" value="1"/>
</dbReference>
<evidence type="ECO:0000256" key="3">
    <source>
        <dbReference type="ARBA" id="ARBA00013014"/>
    </source>
</evidence>
<dbReference type="Proteomes" id="UP000809621">
    <property type="component" value="Unassembled WGS sequence"/>
</dbReference>
<evidence type="ECO:0000256" key="8">
    <source>
        <dbReference type="ARBA" id="ARBA00032024"/>
    </source>
</evidence>
<comment type="similarity">
    <text evidence="2 10">Belongs to the ketopantoate reductase family.</text>
</comment>
<reference evidence="13 14" key="1">
    <citation type="submission" date="2021-02" db="EMBL/GenBank/DDBJ databases">
        <authorList>
            <person name="Park J.-S."/>
        </authorList>
    </citation>
    <scope>NUCLEOTIDE SEQUENCE [LARGE SCALE GENOMIC DNA]</scope>
    <source>
        <strain evidence="13 14">188UL20-2</strain>
    </source>
</reference>
<dbReference type="NCBIfam" id="TIGR00745">
    <property type="entry name" value="apbA_panE"/>
    <property type="match status" value="1"/>
</dbReference>
<dbReference type="InterPro" id="IPR003710">
    <property type="entry name" value="ApbA"/>
</dbReference>
<keyword evidence="6 10" id="KW-0521">NADP</keyword>
<dbReference type="GO" id="GO:0008677">
    <property type="term" value="F:2-dehydropantoate 2-reductase activity"/>
    <property type="evidence" value="ECO:0007669"/>
    <property type="project" value="UniProtKB-EC"/>
</dbReference>
<dbReference type="InterPro" id="IPR013752">
    <property type="entry name" value="KPA_reductase"/>
</dbReference>
<keyword evidence="5 10" id="KW-0566">Pantothenate biosynthesis</keyword>
<dbReference type="Gene3D" id="1.10.1040.10">
    <property type="entry name" value="N-(1-d-carboxylethyl)-l-norvaline Dehydrogenase, domain 2"/>
    <property type="match status" value="1"/>
</dbReference>
<evidence type="ECO:0000256" key="10">
    <source>
        <dbReference type="RuleBase" id="RU362068"/>
    </source>
</evidence>
<dbReference type="InterPro" id="IPR013332">
    <property type="entry name" value="KPR_N"/>
</dbReference>
<dbReference type="InterPro" id="IPR050838">
    <property type="entry name" value="Ketopantoate_reductase"/>
</dbReference>
<name>A0ABS2HFX8_9VIBR</name>
<sequence length="302" mass="33244">MNISIVGAGAIGSLWAYNLAHAGHNVSLFTRDDQPLCSIQLDQQSSLSFSCNQWDALEQCDLLLVTVKAWQVNAAITPFLSRLDTNTIIMFMHNGMGALDPLNKQLDGYPVVQATTTHGALLLSKSVNSVHVSHTGAGETQMGGYNHLGHRCDFLAEVFNHALPKALWHANISPLLWNKLAINCAINPLTAIYDCTNGELAKPEFDKILHPLCDELSAVMQTQSVEVSTQQLLLMVQRVIKATANNFSSMHQDIQHSRTTEIDYITGHILDVAQREGIDVPVHQSLYTQVKELESSFSNINS</sequence>
<evidence type="ECO:0000259" key="12">
    <source>
        <dbReference type="Pfam" id="PF08546"/>
    </source>
</evidence>
<dbReference type="SUPFAM" id="SSF51735">
    <property type="entry name" value="NAD(P)-binding Rossmann-fold domains"/>
    <property type="match status" value="1"/>
</dbReference>
<dbReference type="EMBL" id="JAFEUM010000002">
    <property type="protein sequence ID" value="MBM7036450.1"/>
    <property type="molecule type" value="Genomic_DNA"/>
</dbReference>
<evidence type="ECO:0000256" key="5">
    <source>
        <dbReference type="ARBA" id="ARBA00022655"/>
    </source>
</evidence>
<dbReference type="NCBIfam" id="NF005087">
    <property type="entry name" value="PRK06522.1-1"/>
    <property type="match status" value="1"/>
</dbReference>
<dbReference type="EC" id="1.1.1.169" evidence="3 10"/>
<dbReference type="Gene3D" id="3.40.50.720">
    <property type="entry name" value="NAD(P)-binding Rossmann-like Domain"/>
    <property type="match status" value="1"/>
</dbReference>
<protein>
    <recommendedName>
        <fullName evidence="4 10">2-dehydropantoate 2-reductase</fullName>
        <ecNumber evidence="3 10">1.1.1.169</ecNumber>
    </recommendedName>
    <alternativeName>
        <fullName evidence="8 10">Ketopantoate reductase</fullName>
    </alternativeName>
</protein>
<dbReference type="PANTHER" id="PTHR43765:SF2">
    <property type="entry name" value="2-DEHYDROPANTOATE 2-REDUCTASE"/>
    <property type="match status" value="1"/>
</dbReference>
<feature type="domain" description="Ketopantoate reductase N-terminal" evidence="11">
    <location>
        <begin position="3"/>
        <end position="145"/>
    </location>
</feature>
<evidence type="ECO:0000256" key="4">
    <source>
        <dbReference type="ARBA" id="ARBA00019465"/>
    </source>
</evidence>
<evidence type="ECO:0000259" key="11">
    <source>
        <dbReference type="Pfam" id="PF02558"/>
    </source>
</evidence>
<keyword evidence="14" id="KW-1185">Reference proteome</keyword>
<keyword evidence="7 10" id="KW-0560">Oxidoreductase</keyword>
<dbReference type="InterPro" id="IPR013328">
    <property type="entry name" value="6PGD_dom2"/>
</dbReference>
<dbReference type="InterPro" id="IPR008927">
    <property type="entry name" value="6-PGluconate_DH-like_C_sf"/>
</dbReference>
<evidence type="ECO:0000256" key="9">
    <source>
        <dbReference type="ARBA" id="ARBA00048793"/>
    </source>
</evidence>
<evidence type="ECO:0000313" key="14">
    <source>
        <dbReference type="Proteomes" id="UP000809621"/>
    </source>
</evidence>
<evidence type="ECO:0000313" key="13">
    <source>
        <dbReference type="EMBL" id="MBM7036450.1"/>
    </source>
</evidence>
<dbReference type="PANTHER" id="PTHR43765">
    <property type="entry name" value="2-DEHYDROPANTOATE 2-REDUCTASE-RELATED"/>
    <property type="match status" value="1"/>
</dbReference>
<gene>
    <name evidence="13" type="primary">panE</name>
    <name evidence="13" type="ORF">JQC93_08520</name>
</gene>
<evidence type="ECO:0000256" key="2">
    <source>
        <dbReference type="ARBA" id="ARBA00007870"/>
    </source>
</evidence>
<comment type="function">
    <text evidence="10">Catalyzes the NADPH-dependent reduction of ketopantoate into pantoic acid.</text>
</comment>
<comment type="pathway">
    <text evidence="1 10">Cofactor biosynthesis; (R)-pantothenate biosynthesis; (R)-pantoate from 3-methyl-2-oxobutanoate: step 2/2.</text>
</comment>
<feature type="domain" description="Ketopantoate reductase C-terminal" evidence="12">
    <location>
        <begin position="171"/>
        <end position="294"/>
    </location>
</feature>
<comment type="catalytic activity">
    <reaction evidence="9 10">
        <text>(R)-pantoate + NADP(+) = 2-dehydropantoate + NADPH + H(+)</text>
        <dbReference type="Rhea" id="RHEA:16233"/>
        <dbReference type="ChEBI" id="CHEBI:11561"/>
        <dbReference type="ChEBI" id="CHEBI:15378"/>
        <dbReference type="ChEBI" id="CHEBI:15980"/>
        <dbReference type="ChEBI" id="CHEBI:57783"/>
        <dbReference type="ChEBI" id="CHEBI:58349"/>
        <dbReference type="EC" id="1.1.1.169"/>
    </reaction>
</comment>
<evidence type="ECO:0000256" key="1">
    <source>
        <dbReference type="ARBA" id="ARBA00004994"/>
    </source>
</evidence>